<dbReference type="PROSITE" id="PS50003">
    <property type="entry name" value="PH_DOMAIN"/>
    <property type="match status" value="1"/>
</dbReference>
<accession>A0ABR3GWY1</accession>
<feature type="region of interest" description="Disordered" evidence="1">
    <location>
        <begin position="557"/>
        <end position="577"/>
    </location>
</feature>
<feature type="compositionally biased region" description="Basic and acidic residues" evidence="1">
    <location>
        <begin position="408"/>
        <end position="419"/>
    </location>
</feature>
<dbReference type="PANTHER" id="PTHR38700">
    <property type="entry name" value="YALI0E22418P"/>
    <property type="match status" value="1"/>
</dbReference>
<dbReference type="EMBL" id="JBBBZM010000006">
    <property type="protein sequence ID" value="KAL0640076.1"/>
    <property type="molecule type" value="Genomic_DNA"/>
</dbReference>
<proteinExistence type="predicted"/>
<feature type="region of interest" description="Disordered" evidence="1">
    <location>
        <begin position="373"/>
        <end position="446"/>
    </location>
</feature>
<comment type="caution">
    <text evidence="3">The sequence shown here is derived from an EMBL/GenBank/DDBJ whole genome shotgun (WGS) entry which is preliminary data.</text>
</comment>
<organism evidence="3 4">
    <name type="scientific">Discina gigas</name>
    <dbReference type="NCBI Taxonomy" id="1032678"/>
    <lineage>
        <taxon>Eukaryota</taxon>
        <taxon>Fungi</taxon>
        <taxon>Dikarya</taxon>
        <taxon>Ascomycota</taxon>
        <taxon>Pezizomycotina</taxon>
        <taxon>Pezizomycetes</taxon>
        <taxon>Pezizales</taxon>
        <taxon>Discinaceae</taxon>
        <taxon>Discina</taxon>
    </lineage>
</organism>
<evidence type="ECO:0000259" key="2">
    <source>
        <dbReference type="PROSITE" id="PS50003"/>
    </source>
</evidence>
<sequence length="700" mass="77988">MMETESPQPAPPPSRYRTVRRKFTASNAQPTKAAEPVQVVEHQKPVIHAPVQEQPLVRQPSKFRRILRLNTHPKESTATPKESTAPPQLVAAPHHNKLHRSSDSTRKTSAKRDEIIELTLDKLVGRSSSRSLSYDEAEHDFKVPVHFDTGSSESMGVNNATDAETFLRQTRPLKERILIESWNTLGLQRQIRHFELISDVVNTWDSENTQCQLRIEKICWGYTNLPLKDFPKEEPSSGLTQLLYFNKLEKKWTRRWIKLGNGSIRMAKKDKPVDKDFTQTIGLDSFDVYYFSNPLFPNVKLKCPTKYCFALKSQHQQSLFGKDAVYCHYFAADNEAQMSEWYSLIRDFKSRLIAERRSIAWWTAGSDSGAASTKAASLTTSPVRGRHRQKPLISPEELSQPPPAMDMQRSKDISRERSIRHAKSVTRAGTVKNRSPSVRSPKSPESIGENEATVFFSGGLLGQDYEDKKRLAQLAYREERAQPHNEYALSSQAAGYRDMGPRGPHQPLISMDASPMESKGLQRRETVASRPSTGHKLGGRGQGGTLLNFDEAEGIPPLPHHRRGRGHTVSGQEAKSKGGLISFAKSHIGEVPPLPTSQMMGHMRPNTGKGRPHRGETGGEEAGFTRTGLLSHGYHSTGAGMTGHGIANGRDAMGRNGDTSLIQAQRSVFVPGSLLEKREREGGGPTGPIIDRDPHSSDED</sequence>
<feature type="compositionally biased region" description="Basic and acidic residues" evidence="1">
    <location>
        <begin position="100"/>
        <end position="110"/>
    </location>
</feature>
<keyword evidence="4" id="KW-1185">Reference proteome</keyword>
<reference evidence="3 4" key="1">
    <citation type="submission" date="2024-02" db="EMBL/GenBank/DDBJ databases">
        <title>Discinaceae phylogenomics.</title>
        <authorList>
            <person name="Dirks A.C."/>
            <person name="James T.Y."/>
        </authorList>
    </citation>
    <scope>NUCLEOTIDE SEQUENCE [LARGE SCALE GENOMIC DNA]</scope>
    <source>
        <strain evidence="3 4">ACD0624</strain>
    </source>
</reference>
<feature type="region of interest" description="Disordered" evidence="1">
    <location>
        <begin position="665"/>
        <end position="700"/>
    </location>
</feature>
<evidence type="ECO:0000313" key="3">
    <source>
        <dbReference type="EMBL" id="KAL0640076.1"/>
    </source>
</evidence>
<feature type="domain" description="PH" evidence="2">
    <location>
        <begin position="238"/>
        <end position="350"/>
    </location>
</feature>
<feature type="compositionally biased region" description="Polar residues" evidence="1">
    <location>
        <begin position="76"/>
        <end position="86"/>
    </location>
</feature>
<dbReference type="SUPFAM" id="SSF50729">
    <property type="entry name" value="PH domain-like"/>
    <property type="match status" value="1"/>
</dbReference>
<dbReference type="Gene3D" id="2.30.29.30">
    <property type="entry name" value="Pleckstrin-homology domain (PH domain)/Phosphotyrosine-binding domain (PTB)"/>
    <property type="match status" value="1"/>
</dbReference>
<dbReference type="PANTHER" id="PTHR38700:SF1">
    <property type="entry name" value="PH DOMAIN-CONTAINING PROTEIN"/>
    <property type="match status" value="1"/>
</dbReference>
<dbReference type="Pfam" id="PF00169">
    <property type="entry name" value="PH"/>
    <property type="match status" value="1"/>
</dbReference>
<gene>
    <name evidence="3" type="ORF">Q9L58_000904</name>
</gene>
<dbReference type="InterPro" id="IPR001849">
    <property type="entry name" value="PH_domain"/>
</dbReference>
<name>A0ABR3GWY1_9PEZI</name>
<dbReference type="SMART" id="SM00233">
    <property type="entry name" value="PH"/>
    <property type="match status" value="1"/>
</dbReference>
<dbReference type="InterPro" id="IPR011993">
    <property type="entry name" value="PH-like_dom_sf"/>
</dbReference>
<feature type="region of interest" description="Disordered" evidence="1">
    <location>
        <begin position="1"/>
        <end position="38"/>
    </location>
</feature>
<protein>
    <recommendedName>
        <fullName evidence="2">PH domain-containing protein</fullName>
    </recommendedName>
</protein>
<evidence type="ECO:0000313" key="4">
    <source>
        <dbReference type="Proteomes" id="UP001447188"/>
    </source>
</evidence>
<evidence type="ECO:0000256" key="1">
    <source>
        <dbReference type="SAM" id="MobiDB-lite"/>
    </source>
</evidence>
<feature type="region of interest" description="Disordered" evidence="1">
    <location>
        <begin position="70"/>
        <end position="110"/>
    </location>
</feature>
<feature type="compositionally biased region" description="Basic and acidic residues" evidence="1">
    <location>
        <begin position="690"/>
        <end position="700"/>
    </location>
</feature>
<dbReference type="CDD" id="cd00821">
    <property type="entry name" value="PH"/>
    <property type="match status" value="1"/>
</dbReference>
<dbReference type="Proteomes" id="UP001447188">
    <property type="component" value="Unassembled WGS sequence"/>
</dbReference>
<feature type="region of interest" description="Disordered" evidence="1">
    <location>
        <begin position="590"/>
        <end position="621"/>
    </location>
</feature>